<feature type="domain" description="Glycosyltransferase subfamily 4-like N-terminal" evidence="1">
    <location>
        <begin position="11"/>
        <end position="94"/>
    </location>
</feature>
<accession>X1ELI1</accession>
<name>X1ELI1_9ZZZZ</name>
<proteinExistence type="predicted"/>
<reference evidence="2" key="1">
    <citation type="journal article" date="2014" name="Front. Microbiol.">
        <title>High frequency of phylogenetically diverse reductive dehalogenase-homologous genes in deep subseafloor sedimentary metagenomes.</title>
        <authorList>
            <person name="Kawai M."/>
            <person name="Futagami T."/>
            <person name="Toyoda A."/>
            <person name="Takaki Y."/>
            <person name="Nishi S."/>
            <person name="Hori S."/>
            <person name="Arai W."/>
            <person name="Tsubouchi T."/>
            <person name="Morono Y."/>
            <person name="Uchiyama I."/>
            <person name="Ito T."/>
            <person name="Fujiyama A."/>
            <person name="Inagaki F."/>
            <person name="Takami H."/>
        </authorList>
    </citation>
    <scope>NUCLEOTIDE SEQUENCE</scope>
    <source>
        <strain evidence="2">Expedition CK06-06</strain>
    </source>
</reference>
<protein>
    <recommendedName>
        <fullName evidence="1">Glycosyltransferase subfamily 4-like N-terminal domain-containing protein</fullName>
    </recommendedName>
</protein>
<dbReference type="Gene3D" id="3.40.50.2000">
    <property type="entry name" value="Glycogen Phosphorylase B"/>
    <property type="match status" value="1"/>
</dbReference>
<gene>
    <name evidence="2" type="ORF">S01H4_62859</name>
</gene>
<organism evidence="2">
    <name type="scientific">marine sediment metagenome</name>
    <dbReference type="NCBI Taxonomy" id="412755"/>
    <lineage>
        <taxon>unclassified sequences</taxon>
        <taxon>metagenomes</taxon>
        <taxon>ecological metagenomes</taxon>
    </lineage>
</organism>
<comment type="caution">
    <text evidence="2">The sequence shown here is derived from an EMBL/GenBank/DDBJ whole genome shotgun (WGS) entry which is preliminary data.</text>
</comment>
<dbReference type="AlphaFoldDB" id="X1ELI1"/>
<dbReference type="Pfam" id="PF13439">
    <property type="entry name" value="Glyco_transf_4"/>
    <property type="match status" value="1"/>
</dbReference>
<dbReference type="EMBL" id="BART01037632">
    <property type="protein sequence ID" value="GAH09493.1"/>
    <property type="molecule type" value="Genomic_DNA"/>
</dbReference>
<evidence type="ECO:0000259" key="1">
    <source>
        <dbReference type="Pfam" id="PF13439"/>
    </source>
</evidence>
<sequence>MIIGQYHPVAGGAEKECKKLSRRLREEGLTVSVLTQSCEGLPDYEVIDDIPVYRKMKGWQLYEYTYMLSVVWFLIKHLREYDIIQCFGLYLFIPPVALFKYLF</sequence>
<feature type="non-terminal residue" evidence="2">
    <location>
        <position position="103"/>
    </location>
</feature>
<evidence type="ECO:0000313" key="2">
    <source>
        <dbReference type="EMBL" id="GAH09493.1"/>
    </source>
</evidence>
<dbReference type="SUPFAM" id="SSF53756">
    <property type="entry name" value="UDP-Glycosyltransferase/glycogen phosphorylase"/>
    <property type="match status" value="1"/>
</dbReference>
<dbReference type="InterPro" id="IPR028098">
    <property type="entry name" value="Glyco_trans_4-like_N"/>
</dbReference>